<evidence type="ECO:0000259" key="1">
    <source>
        <dbReference type="Pfam" id="PF02889"/>
    </source>
</evidence>
<dbReference type="KEGG" id="cvn:111137471"/>
<dbReference type="GeneID" id="111137471"/>
<evidence type="ECO:0000313" key="3">
    <source>
        <dbReference type="RefSeq" id="XP_022344642.1"/>
    </source>
</evidence>
<dbReference type="OrthoDB" id="9217590at2759"/>
<dbReference type="Pfam" id="PF02889">
    <property type="entry name" value="Sec63"/>
    <property type="match status" value="1"/>
</dbReference>
<accession>A0A8B8EXH5</accession>
<sequence length="112" mass="12597">MSPFEMVTVSDTLKAQDSNFIQIHKSIPFVPEKQGQDQRTPGEHILRGEYEDVPISQHEEAILKSAFRLIQASVDVMSSNDWLSLARAAMELAMWARTPTSYNCPTSHMTSS</sequence>
<organism evidence="2 3">
    <name type="scientific">Crassostrea virginica</name>
    <name type="common">Eastern oyster</name>
    <dbReference type="NCBI Taxonomy" id="6565"/>
    <lineage>
        <taxon>Eukaryota</taxon>
        <taxon>Metazoa</taxon>
        <taxon>Spiralia</taxon>
        <taxon>Lophotrochozoa</taxon>
        <taxon>Mollusca</taxon>
        <taxon>Bivalvia</taxon>
        <taxon>Autobranchia</taxon>
        <taxon>Pteriomorphia</taxon>
        <taxon>Ostreida</taxon>
        <taxon>Ostreoidea</taxon>
        <taxon>Ostreidae</taxon>
        <taxon>Crassostrea</taxon>
    </lineage>
</organism>
<dbReference type="SUPFAM" id="SSF158702">
    <property type="entry name" value="Sec63 N-terminal domain-like"/>
    <property type="match status" value="1"/>
</dbReference>
<protein>
    <submittedName>
        <fullName evidence="3">Uncharacterized protein LOC111137471</fullName>
    </submittedName>
</protein>
<dbReference type="AlphaFoldDB" id="A0A8B8EXH5"/>
<reference evidence="3" key="1">
    <citation type="submission" date="2025-08" db="UniProtKB">
        <authorList>
            <consortium name="RefSeq"/>
        </authorList>
    </citation>
    <scope>IDENTIFICATION</scope>
    <source>
        <tissue evidence="3">Whole sample</tissue>
    </source>
</reference>
<evidence type="ECO:0000313" key="2">
    <source>
        <dbReference type="Proteomes" id="UP000694844"/>
    </source>
</evidence>
<dbReference type="RefSeq" id="XP_022344642.1">
    <property type="nucleotide sequence ID" value="XM_022488934.1"/>
</dbReference>
<dbReference type="InterPro" id="IPR004179">
    <property type="entry name" value="Sec63-dom"/>
</dbReference>
<name>A0A8B8EXH5_CRAVI</name>
<dbReference type="Gene3D" id="1.10.3380.10">
    <property type="entry name" value="Sec63 N-terminal domain-like domain"/>
    <property type="match status" value="1"/>
</dbReference>
<proteinExistence type="predicted"/>
<gene>
    <name evidence="3" type="primary">LOC111137471</name>
</gene>
<dbReference type="Proteomes" id="UP000694844">
    <property type="component" value="Chromosome 5"/>
</dbReference>
<feature type="domain" description="SEC63" evidence="1">
    <location>
        <begin position="44"/>
        <end position="93"/>
    </location>
</feature>
<keyword evidence="2" id="KW-1185">Reference proteome</keyword>